<dbReference type="InterPro" id="IPR027268">
    <property type="entry name" value="Peptidase_M4/M1_CTD_sf"/>
</dbReference>
<keyword evidence="3" id="KW-0479">Metal-binding</keyword>
<dbReference type="GO" id="GO:0006508">
    <property type="term" value="P:proteolysis"/>
    <property type="evidence" value="ECO:0007669"/>
    <property type="project" value="UniProtKB-KW"/>
</dbReference>
<evidence type="ECO:0000313" key="13">
    <source>
        <dbReference type="Proteomes" id="UP000596827"/>
    </source>
</evidence>
<dbReference type="CDD" id="cd09597">
    <property type="entry name" value="M4_TLP"/>
    <property type="match status" value="1"/>
</dbReference>
<evidence type="ECO:0000256" key="4">
    <source>
        <dbReference type="ARBA" id="ARBA00022801"/>
    </source>
</evidence>
<dbReference type="Pfam" id="PF01447">
    <property type="entry name" value="Peptidase_M4"/>
    <property type="match status" value="1"/>
</dbReference>
<accession>A0A923M5P1</accession>
<evidence type="ECO:0000256" key="3">
    <source>
        <dbReference type="ARBA" id="ARBA00022723"/>
    </source>
</evidence>
<dbReference type="Pfam" id="PF02868">
    <property type="entry name" value="Peptidase_M4_C"/>
    <property type="match status" value="1"/>
</dbReference>
<keyword evidence="13" id="KW-1185">Reference proteome</keyword>
<evidence type="ECO:0000259" key="11">
    <source>
        <dbReference type="Pfam" id="PF02868"/>
    </source>
</evidence>
<dbReference type="PANTHER" id="PTHR43579:SF1">
    <property type="entry name" value="NEUTRAL METALLOPROTEINASE"/>
    <property type="match status" value="1"/>
</dbReference>
<evidence type="ECO:0000256" key="6">
    <source>
        <dbReference type="ARBA" id="ARBA00023049"/>
    </source>
</evidence>
<dbReference type="EC" id="3.4.24.-" evidence="8"/>
<dbReference type="Proteomes" id="UP000596827">
    <property type="component" value="Unassembled WGS sequence"/>
</dbReference>
<feature type="compositionally biased region" description="Basic and acidic residues" evidence="9">
    <location>
        <begin position="1"/>
        <end position="10"/>
    </location>
</feature>
<keyword evidence="5 8" id="KW-0862">Zinc</keyword>
<dbReference type="InterPro" id="IPR001570">
    <property type="entry name" value="Peptidase_M4_C_domain"/>
</dbReference>
<keyword evidence="4 8" id="KW-0378">Hydrolase</keyword>
<dbReference type="EMBL" id="JACORU010000001">
    <property type="protein sequence ID" value="MBC5763378.1"/>
    <property type="molecule type" value="Genomic_DNA"/>
</dbReference>
<feature type="domain" description="Peptidase M4" evidence="10">
    <location>
        <begin position="46"/>
        <end position="154"/>
    </location>
</feature>
<dbReference type="Gene3D" id="1.10.390.10">
    <property type="entry name" value="Neutral Protease Domain 2"/>
    <property type="match status" value="1"/>
</dbReference>
<dbReference type="Gene3D" id="3.10.170.10">
    <property type="match status" value="1"/>
</dbReference>
<feature type="compositionally biased region" description="Basic residues" evidence="9">
    <location>
        <begin position="11"/>
        <end position="25"/>
    </location>
</feature>
<comment type="similarity">
    <text evidence="1 8">Belongs to the peptidase M4 family.</text>
</comment>
<dbReference type="InterPro" id="IPR013856">
    <property type="entry name" value="Peptidase_M4_domain"/>
</dbReference>
<name>A0A923M5P1_9BURK</name>
<feature type="domain" description="Peptidase M4 C-terminal" evidence="11">
    <location>
        <begin position="181"/>
        <end position="336"/>
    </location>
</feature>
<comment type="cofactor">
    <cofactor evidence="8">
        <name>Zn(2+)</name>
        <dbReference type="ChEBI" id="CHEBI:29105"/>
    </cofactor>
</comment>
<sequence>MFRRLVEKAPAKAHGHHKHSTKLRSVRYAEHAAPAKPPARSRKPQRTVYDVANGETLPGKLVRKEGGKPASDTAAEQAFDNAGIALAFFREVFGRNSVDGKGLPIVSAVHYGQAFENAMWNGRQMIYGDGDEHVGNFTAALDIIAHELSHGVTQYLIPGGLGVERIPAAEREFKEQRYRLTGQSGALNESFSDVMGSLVKQWHARETVREADWLIGEKVLARGMGRAVRSLKSPGNERVTWRGDEQMRSMDQYYEGCDVHDASGIPSHAFYQAAMKIGGHAWEKAGHIWFEAYDNLSRTAQFADFAQATLAVAAKRHGEASLPHNAVHAAWRKVKVLG</sequence>
<comment type="function">
    <text evidence="8">Extracellular zinc metalloprotease.</text>
</comment>
<evidence type="ECO:0000259" key="10">
    <source>
        <dbReference type="Pfam" id="PF01447"/>
    </source>
</evidence>
<evidence type="ECO:0000256" key="7">
    <source>
        <dbReference type="PIRSR" id="PIRSR623612-1"/>
    </source>
</evidence>
<gene>
    <name evidence="12" type="ORF">H8R02_02865</name>
</gene>
<comment type="caution">
    <text evidence="12">The sequence shown here is derived from an EMBL/GenBank/DDBJ whole genome shotgun (WGS) entry which is preliminary data.</text>
</comment>
<feature type="region of interest" description="Disordered" evidence="9">
    <location>
        <begin position="1"/>
        <end position="47"/>
    </location>
</feature>
<evidence type="ECO:0000256" key="5">
    <source>
        <dbReference type="ARBA" id="ARBA00022833"/>
    </source>
</evidence>
<keyword evidence="8" id="KW-0964">Secreted</keyword>
<reference evidence="12" key="1">
    <citation type="submission" date="2020-08" db="EMBL/GenBank/DDBJ databases">
        <title>Ramlibacter sp. GTP1 16S ribosomal RNA gene genome sequencing and assembly.</title>
        <authorList>
            <person name="Kang M."/>
        </authorList>
    </citation>
    <scope>NUCLEOTIDE SEQUENCE</scope>
    <source>
        <strain evidence="12">GTP1</strain>
    </source>
</reference>
<keyword evidence="2 8" id="KW-0645">Protease</keyword>
<dbReference type="SUPFAM" id="SSF55486">
    <property type="entry name" value="Metalloproteases ('zincins'), catalytic domain"/>
    <property type="match status" value="1"/>
</dbReference>
<dbReference type="InterPro" id="IPR052759">
    <property type="entry name" value="Metalloprotease_M4"/>
</dbReference>
<dbReference type="GO" id="GO:0004222">
    <property type="term" value="F:metalloendopeptidase activity"/>
    <property type="evidence" value="ECO:0007669"/>
    <property type="project" value="UniProtKB-UniRule"/>
</dbReference>
<keyword evidence="6 8" id="KW-0482">Metalloprotease</keyword>
<proteinExistence type="inferred from homology"/>
<comment type="subcellular location">
    <subcellularLocation>
        <location evidence="8">Secreted</location>
    </subcellularLocation>
</comment>
<evidence type="ECO:0000313" key="12">
    <source>
        <dbReference type="EMBL" id="MBC5763378.1"/>
    </source>
</evidence>
<evidence type="ECO:0000256" key="2">
    <source>
        <dbReference type="ARBA" id="ARBA00022670"/>
    </source>
</evidence>
<organism evidence="12 13">
    <name type="scientific">Ramlibacter albus</name>
    <dbReference type="NCBI Taxonomy" id="2079448"/>
    <lineage>
        <taxon>Bacteria</taxon>
        <taxon>Pseudomonadati</taxon>
        <taxon>Pseudomonadota</taxon>
        <taxon>Betaproteobacteria</taxon>
        <taxon>Burkholderiales</taxon>
        <taxon>Comamonadaceae</taxon>
        <taxon>Ramlibacter</taxon>
    </lineage>
</organism>
<evidence type="ECO:0000256" key="8">
    <source>
        <dbReference type="RuleBase" id="RU366073"/>
    </source>
</evidence>
<dbReference type="AlphaFoldDB" id="A0A923M5P1"/>
<protein>
    <recommendedName>
        <fullName evidence="8">Neutral metalloproteinase</fullName>
        <ecNumber evidence="8">3.4.24.-</ecNumber>
    </recommendedName>
</protein>
<dbReference type="GO" id="GO:0046872">
    <property type="term" value="F:metal ion binding"/>
    <property type="evidence" value="ECO:0007669"/>
    <property type="project" value="UniProtKB-UniRule"/>
</dbReference>
<dbReference type="PANTHER" id="PTHR43579">
    <property type="match status" value="1"/>
</dbReference>
<feature type="active site" evidence="7">
    <location>
        <position position="147"/>
    </location>
</feature>
<dbReference type="GO" id="GO:0005576">
    <property type="term" value="C:extracellular region"/>
    <property type="evidence" value="ECO:0007669"/>
    <property type="project" value="UniProtKB-SubCell"/>
</dbReference>
<evidence type="ECO:0000256" key="1">
    <source>
        <dbReference type="ARBA" id="ARBA00009388"/>
    </source>
</evidence>
<dbReference type="InterPro" id="IPR023612">
    <property type="entry name" value="Peptidase_M4"/>
</dbReference>
<feature type="active site" description="Proton donor" evidence="7">
    <location>
        <position position="260"/>
    </location>
</feature>
<evidence type="ECO:0000256" key="9">
    <source>
        <dbReference type="SAM" id="MobiDB-lite"/>
    </source>
</evidence>
<dbReference type="PRINTS" id="PR00730">
    <property type="entry name" value="THERMOLYSIN"/>
</dbReference>